<organism evidence="6 7">
    <name type="scientific">Jimgerdemannia flammicorona</name>
    <dbReference type="NCBI Taxonomy" id="994334"/>
    <lineage>
        <taxon>Eukaryota</taxon>
        <taxon>Fungi</taxon>
        <taxon>Fungi incertae sedis</taxon>
        <taxon>Mucoromycota</taxon>
        <taxon>Mucoromycotina</taxon>
        <taxon>Endogonomycetes</taxon>
        <taxon>Endogonales</taxon>
        <taxon>Endogonaceae</taxon>
        <taxon>Jimgerdemannia</taxon>
    </lineage>
</organism>
<evidence type="ECO:0000256" key="2">
    <source>
        <dbReference type="ARBA" id="ARBA00022737"/>
    </source>
</evidence>
<dbReference type="EMBL" id="RBNI01001987">
    <property type="protein sequence ID" value="RUP49773.1"/>
    <property type="molecule type" value="Genomic_DNA"/>
</dbReference>
<sequence length="330" mass="35740">MHWRSVWCRPRGSGTTGCVHYETSHAAQHFRCVPEDPEESFWTSFYVGSCTHACGREGQGQLDCDCNLVVSEADIEKAEGLKAAGNRKVTDRNYPEAIKLYSEAIKLNPSNAVYYANRAAAYSQQGDHDSAIVDSLKAAEVDPKYSKAYSRAGHAYFSLGKYQEAVDAYEKGLTLDPQNPTMKKSLETAKAKLHEQAMDGPRSADDGADALPGLPGGLGGMDFASLLNNPAIMTMAQQMMQSGALDQLMSGRSLFGWAELGVICAVRVKVLEMSLMRYGLAQNMMGRGGGGAPDVSELLRNPEMAEMARQMMSNMPPPGSNPPSAEHEDA</sequence>
<feature type="region of interest" description="Disordered" evidence="5">
    <location>
        <begin position="311"/>
        <end position="330"/>
    </location>
</feature>
<dbReference type="SMART" id="SM00028">
    <property type="entry name" value="TPR"/>
    <property type="match status" value="3"/>
</dbReference>
<keyword evidence="2" id="KW-0677">Repeat</keyword>
<dbReference type="PROSITE" id="PS50005">
    <property type="entry name" value="TPR"/>
    <property type="match status" value="3"/>
</dbReference>
<dbReference type="PANTHER" id="PTHR45831">
    <property type="entry name" value="LD24721P"/>
    <property type="match status" value="1"/>
</dbReference>
<dbReference type="OrthoDB" id="2335338at2759"/>
<dbReference type="Gene3D" id="1.25.40.10">
    <property type="entry name" value="Tetratricopeptide repeat domain"/>
    <property type="match status" value="1"/>
</dbReference>
<name>A0A433DFY6_9FUNG</name>
<evidence type="ECO:0000313" key="7">
    <source>
        <dbReference type="Proteomes" id="UP000268093"/>
    </source>
</evidence>
<dbReference type="Pfam" id="PF13414">
    <property type="entry name" value="TPR_11"/>
    <property type="match status" value="1"/>
</dbReference>
<feature type="repeat" description="TPR" evidence="4">
    <location>
        <begin position="78"/>
        <end position="111"/>
    </location>
</feature>
<accession>A0A433DFY6</accession>
<keyword evidence="7" id="KW-1185">Reference proteome</keyword>
<dbReference type="InterPro" id="IPR047150">
    <property type="entry name" value="SGT"/>
</dbReference>
<dbReference type="GO" id="GO:0016020">
    <property type="term" value="C:membrane"/>
    <property type="evidence" value="ECO:0007669"/>
    <property type="project" value="TreeGrafter"/>
</dbReference>
<keyword evidence="3 4" id="KW-0802">TPR repeat</keyword>
<feature type="repeat" description="TPR" evidence="4">
    <location>
        <begin position="112"/>
        <end position="145"/>
    </location>
</feature>
<reference evidence="6 7" key="1">
    <citation type="journal article" date="2018" name="New Phytol.">
        <title>Phylogenomics of Endogonaceae and evolution of mycorrhizas within Mucoromycota.</title>
        <authorList>
            <person name="Chang Y."/>
            <person name="Desiro A."/>
            <person name="Na H."/>
            <person name="Sandor L."/>
            <person name="Lipzen A."/>
            <person name="Clum A."/>
            <person name="Barry K."/>
            <person name="Grigoriev I.V."/>
            <person name="Martin F.M."/>
            <person name="Stajich J.E."/>
            <person name="Smith M.E."/>
            <person name="Bonito G."/>
            <person name="Spatafora J.W."/>
        </authorList>
    </citation>
    <scope>NUCLEOTIDE SEQUENCE [LARGE SCALE GENOMIC DNA]</scope>
    <source>
        <strain evidence="6 7">GMNB39</strain>
    </source>
</reference>
<evidence type="ECO:0000256" key="1">
    <source>
        <dbReference type="ARBA" id="ARBA00008175"/>
    </source>
</evidence>
<evidence type="ECO:0000313" key="6">
    <source>
        <dbReference type="EMBL" id="RUP49773.1"/>
    </source>
</evidence>
<dbReference type="GO" id="GO:0006620">
    <property type="term" value="P:post-translational protein targeting to endoplasmic reticulum membrane"/>
    <property type="evidence" value="ECO:0007669"/>
    <property type="project" value="TreeGrafter"/>
</dbReference>
<gene>
    <name evidence="6" type="ORF">BC936DRAFT_141527</name>
</gene>
<protein>
    <submittedName>
        <fullName evidence="6">Uncharacterized protein</fullName>
    </submittedName>
</protein>
<dbReference type="SUPFAM" id="SSF48452">
    <property type="entry name" value="TPR-like"/>
    <property type="match status" value="1"/>
</dbReference>
<dbReference type="InterPro" id="IPR011990">
    <property type="entry name" value="TPR-like_helical_dom_sf"/>
</dbReference>
<comment type="caution">
    <text evidence="6">The sequence shown here is derived from an EMBL/GenBank/DDBJ whole genome shotgun (WGS) entry which is preliminary data.</text>
</comment>
<dbReference type="FunFam" id="1.25.40.10:FF:000207">
    <property type="entry name" value="Small glutamine-rich tetratricopeptide repeat-containing protein"/>
    <property type="match status" value="1"/>
</dbReference>
<dbReference type="AlphaFoldDB" id="A0A433DFY6"/>
<dbReference type="Proteomes" id="UP000268093">
    <property type="component" value="Unassembled WGS sequence"/>
</dbReference>
<feature type="repeat" description="TPR" evidence="4">
    <location>
        <begin position="146"/>
        <end position="179"/>
    </location>
</feature>
<comment type="similarity">
    <text evidence="1">Belongs to the SGT family.</text>
</comment>
<dbReference type="InterPro" id="IPR019734">
    <property type="entry name" value="TPR_rpt"/>
</dbReference>
<evidence type="ECO:0000256" key="3">
    <source>
        <dbReference type="ARBA" id="ARBA00022803"/>
    </source>
</evidence>
<evidence type="ECO:0000256" key="5">
    <source>
        <dbReference type="SAM" id="MobiDB-lite"/>
    </source>
</evidence>
<dbReference type="PROSITE" id="PS50293">
    <property type="entry name" value="TPR_REGION"/>
    <property type="match status" value="1"/>
</dbReference>
<proteinExistence type="inferred from homology"/>
<dbReference type="GO" id="GO:0072380">
    <property type="term" value="C:TRC complex"/>
    <property type="evidence" value="ECO:0007669"/>
    <property type="project" value="TreeGrafter"/>
</dbReference>
<evidence type="ECO:0000256" key="4">
    <source>
        <dbReference type="PROSITE-ProRule" id="PRU00339"/>
    </source>
</evidence>
<dbReference type="GO" id="GO:0060090">
    <property type="term" value="F:molecular adaptor activity"/>
    <property type="evidence" value="ECO:0007669"/>
    <property type="project" value="TreeGrafter"/>
</dbReference>
<dbReference type="PANTHER" id="PTHR45831:SF2">
    <property type="entry name" value="LD24721P"/>
    <property type="match status" value="1"/>
</dbReference>
<dbReference type="Pfam" id="PF00515">
    <property type="entry name" value="TPR_1"/>
    <property type="match status" value="1"/>
</dbReference>